<proteinExistence type="predicted"/>
<keyword evidence="1" id="KW-0378">Hydrolase</keyword>
<keyword evidence="3" id="KW-0067">ATP-binding</keyword>
<dbReference type="RefSeq" id="WP_171220538.1">
    <property type="nucleotide sequence ID" value="NZ_JABEPP010000007.1"/>
</dbReference>
<sequence>MSGYLEFLQRKRVVDLPTGLATIPELSVALFPFQWDIVAWALRRGRAALFAGTGLGKTLMQLSWADAVERHTGRPVLILTPLAVAQQTVQEAARFGIHGVAYARSQDDAASRIVVTNYDRFDLFDIEAFGAIVLDESSIIKAHASKTRATLIEACRTIPFKLACTATPAPNDWVELGNHAEFLGVCSEKEMLATYFVHDGSVRAHGDSEWRLKSHATKAFWEWVASWAVMIRSPADLGYDESRYELPPLRKHQVTVPADYVPTSTSLFPIEAHTMQERIAARRDTVRARAEAAARIVNAQPDRPWLVWCNLNAEADALAELIPDAVEVRGPDAPEVKAERLLGFAAGKYRILITKPSVAGWGMNWQHCADMVFVGLTDSFEQVFQAIRRCWRFGQAQPVNVYMIASEIEGAVVANLDAKERAFEQMSAAMALEMRDLNKRALNPTFARPEPTRFTKPMEIPAWLAA</sequence>
<dbReference type="Proteomes" id="UP000564885">
    <property type="component" value="Unassembled WGS sequence"/>
</dbReference>
<feature type="domain" description="Helicase ATP-binding" evidence="2">
    <location>
        <begin position="38"/>
        <end position="186"/>
    </location>
</feature>
<evidence type="ECO:0000256" key="1">
    <source>
        <dbReference type="ARBA" id="ARBA00022801"/>
    </source>
</evidence>
<keyword evidence="3" id="KW-0347">Helicase</keyword>
<gene>
    <name evidence="3" type="ORF">HJG44_21975</name>
</gene>
<dbReference type="InterPro" id="IPR014001">
    <property type="entry name" value="Helicase_ATP-bd"/>
</dbReference>
<dbReference type="GO" id="GO:0005524">
    <property type="term" value="F:ATP binding"/>
    <property type="evidence" value="ECO:0007669"/>
    <property type="project" value="InterPro"/>
</dbReference>
<keyword evidence="4" id="KW-1185">Reference proteome</keyword>
<dbReference type="Pfam" id="PF00270">
    <property type="entry name" value="DEAD"/>
    <property type="match status" value="1"/>
</dbReference>
<dbReference type="GO" id="GO:0016787">
    <property type="term" value="F:hydrolase activity"/>
    <property type="evidence" value="ECO:0007669"/>
    <property type="project" value="UniProtKB-KW"/>
</dbReference>
<dbReference type="PANTHER" id="PTHR45766">
    <property type="entry name" value="DNA ANNEALING HELICASE AND ENDONUCLEASE ZRANB3 FAMILY MEMBER"/>
    <property type="match status" value="1"/>
</dbReference>
<organism evidence="3 4">
    <name type="scientific">Enterovirga aerilata</name>
    <dbReference type="NCBI Taxonomy" id="2730920"/>
    <lineage>
        <taxon>Bacteria</taxon>
        <taxon>Pseudomonadati</taxon>
        <taxon>Pseudomonadota</taxon>
        <taxon>Alphaproteobacteria</taxon>
        <taxon>Hyphomicrobiales</taxon>
        <taxon>Methylobacteriaceae</taxon>
        <taxon>Enterovirga</taxon>
    </lineage>
</organism>
<evidence type="ECO:0000259" key="2">
    <source>
        <dbReference type="PROSITE" id="PS51192"/>
    </source>
</evidence>
<dbReference type="PANTHER" id="PTHR45766:SF6">
    <property type="entry name" value="SWI_SNF-RELATED MATRIX-ASSOCIATED ACTIN-DEPENDENT REGULATOR OF CHROMATIN SUBFAMILY A-LIKE PROTEIN 1"/>
    <property type="match status" value="1"/>
</dbReference>
<dbReference type="InterPro" id="IPR011545">
    <property type="entry name" value="DEAD/DEAH_box_helicase_dom"/>
</dbReference>
<dbReference type="SUPFAM" id="SSF52540">
    <property type="entry name" value="P-loop containing nucleoside triphosphate hydrolases"/>
    <property type="match status" value="2"/>
</dbReference>
<protein>
    <submittedName>
        <fullName evidence="3">Helicase</fullName>
    </submittedName>
</protein>
<dbReference type="GO" id="GO:0004386">
    <property type="term" value="F:helicase activity"/>
    <property type="evidence" value="ECO:0007669"/>
    <property type="project" value="UniProtKB-KW"/>
</dbReference>
<dbReference type="EMBL" id="JABEPP010000007">
    <property type="protein sequence ID" value="NNM75034.1"/>
    <property type="molecule type" value="Genomic_DNA"/>
</dbReference>
<accession>A0A849IAV5</accession>
<name>A0A849IAV5_9HYPH</name>
<dbReference type="SMART" id="SM00487">
    <property type="entry name" value="DEXDc"/>
    <property type="match status" value="1"/>
</dbReference>
<comment type="caution">
    <text evidence="3">The sequence shown here is derived from an EMBL/GenBank/DDBJ whole genome shotgun (WGS) entry which is preliminary data.</text>
</comment>
<evidence type="ECO:0000313" key="4">
    <source>
        <dbReference type="Proteomes" id="UP000564885"/>
    </source>
</evidence>
<dbReference type="GO" id="GO:0003676">
    <property type="term" value="F:nucleic acid binding"/>
    <property type="evidence" value="ECO:0007669"/>
    <property type="project" value="InterPro"/>
</dbReference>
<dbReference type="Gene3D" id="3.40.50.300">
    <property type="entry name" value="P-loop containing nucleotide triphosphate hydrolases"/>
    <property type="match status" value="2"/>
</dbReference>
<evidence type="ECO:0000313" key="3">
    <source>
        <dbReference type="EMBL" id="NNM75034.1"/>
    </source>
</evidence>
<dbReference type="InterPro" id="IPR027417">
    <property type="entry name" value="P-loop_NTPase"/>
</dbReference>
<dbReference type="AlphaFoldDB" id="A0A849IAV5"/>
<keyword evidence="3" id="KW-0547">Nucleotide-binding</keyword>
<dbReference type="PROSITE" id="PS51192">
    <property type="entry name" value="HELICASE_ATP_BIND_1"/>
    <property type="match status" value="1"/>
</dbReference>
<reference evidence="3 4" key="1">
    <citation type="submission" date="2020-04" db="EMBL/GenBank/DDBJ databases">
        <title>Enterovirga sp. isolate from soil.</title>
        <authorList>
            <person name="Chea S."/>
            <person name="Kim D.-U."/>
        </authorList>
    </citation>
    <scope>NUCLEOTIDE SEQUENCE [LARGE SCALE GENOMIC DNA]</scope>
    <source>
        <strain evidence="3 4">DB1703</strain>
    </source>
</reference>